<keyword evidence="3" id="KW-1185">Reference proteome</keyword>
<feature type="region of interest" description="Disordered" evidence="1">
    <location>
        <begin position="75"/>
        <end position="121"/>
    </location>
</feature>
<protein>
    <submittedName>
        <fullName evidence="2">Uncharacterized protein</fullName>
    </submittedName>
</protein>
<accession>A0AAP0E152</accession>
<feature type="region of interest" description="Disordered" evidence="1">
    <location>
        <begin position="1"/>
        <end position="43"/>
    </location>
</feature>
<sequence>MEVENRSTVAAAVSPERRDRESRDSGVRGESWTAGGNYPSFTADRSVGRAITRYKEEHNASPFDGEKLGIGLEGEAAQASTRVATASERETGREPEGEARSEMVGPASARRREEMAMASRETPRWWRRRIVPEERQTVETVRWSRDGEMA</sequence>
<feature type="compositionally biased region" description="Basic and acidic residues" evidence="1">
    <location>
        <begin position="15"/>
        <end position="27"/>
    </location>
</feature>
<organism evidence="2 3">
    <name type="scientific">Stephania yunnanensis</name>
    <dbReference type="NCBI Taxonomy" id="152371"/>
    <lineage>
        <taxon>Eukaryota</taxon>
        <taxon>Viridiplantae</taxon>
        <taxon>Streptophyta</taxon>
        <taxon>Embryophyta</taxon>
        <taxon>Tracheophyta</taxon>
        <taxon>Spermatophyta</taxon>
        <taxon>Magnoliopsida</taxon>
        <taxon>Ranunculales</taxon>
        <taxon>Menispermaceae</taxon>
        <taxon>Menispermoideae</taxon>
        <taxon>Cissampelideae</taxon>
        <taxon>Stephania</taxon>
    </lineage>
</organism>
<reference evidence="2 3" key="1">
    <citation type="submission" date="2024-01" db="EMBL/GenBank/DDBJ databases">
        <title>Genome assemblies of Stephania.</title>
        <authorList>
            <person name="Yang L."/>
        </authorList>
    </citation>
    <scope>NUCLEOTIDE SEQUENCE [LARGE SCALE GENOMIC DNA]</scope>
    <source>
        <strain evidence="2">YNDBR</strain>
        <tissue evidence="2">Leaf</tissue>
    </source>
</reference>
<comment type="caution">
    <text evidence="2">The sequence shown here is derived from an EMBL/GenBank/DDBJ whole genome shotgun (WGS) entry which is preliminary data.</text>
</comment>
<evidence type="ECO:0000313" key="2">
    <source>
        <dbReference type="EMBL" id="KAK9082457.1"/>
    </source>
</evidence>
<name>A0AAP0E152_9MAGN</name>
<dbReference type="Proteomes" id="UP001420932">
    <property type="component" value="Unassembled WGS sequence"/>
</dbReference>
<proteinExistence type="predicted"/>
<dbReference type="AlphaFoldDB" id="A0AAP0E152"/>
<evidence type="ECO:0000313" key="3">
    <source>
        <dbReference type="Proteomes" id="UP001420932"/>
    </source>
</evidence>
<dbReference type="EMBL" id="JBBNAF010000023">
    <property type="protein sequence ID" value="KAK9082457.1"/>
    <property type="molecule type" value="Genomic_DNA"/>
</dbReference>
<evidence type="ECO:0000256" key="1">
    <source>
        <dbReference type="SAM" id="MobiDB-lite"/>
    </source>
</evidence>
<gene>
    <name evidence="2" type="ORF">Syun_031381</name>
</gene>
<feature type="compositionally biased region" description="Basic and acidic residues" evidence="1">
    <location>
        <begin position="87"/>
        <end position="101"/>
    </location>
</feature>